<evidence type="ECO:0000313" key="1">
    <source>
        <dbReference type="EMBL" id="RKU48862.1"/>
    </source>
</evidence>
<protein>
    <submittedName>
        <fullName evidence="1">Uncharacterized protein</fullName>
    </submittedName>
</protein>
<dbReference type="Proteomes" id="UP000275385">
    <property type="component" value="Unassembled WGS sequence"/>
</dbReference>
<name>A0A420YLY3_9PEZI</name>
<comment type="caution">
    <text evidence="1">The sequence shown here is derived from an EMBL/GenBank/DDBJ whole genome shotgun (WGS) entry which is preliminary data.</text>
</comment>
<keyword evidence="2" id="KW-1185">Reference proteome</keyword>
<proteinExistence type="predicted"/>
<gene>
    <name evidence="1" type="ORF">DL546_008053</name>
</gene>
<reference evidence="1 2" key="1">
    <citation type="submission" date="2018-08" db="EMBL/GenBank/DDBJ databases">
        <title>Draft genome of the lignicolous fungus Coniochaeta pulveracea.</title>
        <authorList>
            <person name="Borstlap C.J."/>
            <person name="De Witt R.N."/>
            <person name="Botha A."/>
            <person name="Volschenk H."/>
        </authorList>
    </citation>
    <scope>NUCLEOTIDE SEQUENCE [LARGE SCALE GENOMIC DNA]</scope>
    <source>
        <strain evidence="1 2">CAB683</strain>
    </source>
</reference>
<accession>A0A420YLY3</accession>
<dbReference type="EMBL" id="QVQW01000003">
    <property type="protein sequence ID" value="RKU48862.1"/>
    <property type="molecule type" value="Genomic_DNA"/>
</dbReference>
<evidence type="ECO:0000313" key="2">
    <source>
        <dbReference type="Proteomes" id="UP000275385"/>
    </source>
</evidence>
<organism evidence="1 2">
    <name type="scientific">Coniochaeta pulveracea</name>
    <dbReference type="NCBI Taxonomy" id="177199"/>
    <lineage>
        <taxon>Eukaryota</taxon>
        <taxon>Fungi</taxon>
        <taxon>Dikarya</taxon>
        <taxon>Ascomycota</taxon>
        <taxon>Pezizomycotina</taxon>
        <taxon>Sordariomycetes</taxon>
        <taxon>Sordariomycetidae</taxon>
        <taxon>Coniochaetales</taxon>
        <taxon>Coniochaetaceae</taxon>
        <taxon>Coniochaeta</taxon>
    </lineage>
</organism>
<dbReference type="AlphaFoldDB" id="A0A420YLY3"/>
<sequence length="123" mass="13768">MSWCQRSMLQLRVLHDSIATCARMPFIPLCHEHHRSFGSTRRGQVHDNLPGLGRAHVSETSADPMSVSSFDNLNLEKRLHVGSSCTSFWAVGHPVRMSVDRRRLLIEGSPGQHITAHAYVGLQ</sequence>